<dbReference type="InterPro" id="IPR043502">
    <property type="entry name" value="DNA/RNA_pol_sf"/>
</dbReference>
<dbReference type="AlphaFoldDB" id="A0A2D4LBJ6"/>
<evidence type="ECO:0000256" key="2">
    <source>
        <dbReference type="ARBA" id="ARBA00012180"/>
    </source>
</evidence>
<reference evidence="4" key="2">
    <citation type="submission" date="2017-11" db="EMBL/GenBank/DDBJ databases">
        <title>Coralsnake Venomics: Analyses of Venom Gland Transcriptomes and Proteomes of Six Brazilian Taxa.</title>
        <authorList>
            <person name="Aird S.D."/>
            <person name="Jorge da Silva N."/>
            <person name="Qiu L."/>
            <person name="Villar-Briones A."/>
            <person name="Aparecida-Saddi V."/>
            <person name="Campos-Telles M.P."/>
            <person name="Grau M."/>
            <person name="Mikheyev A.S."/>
        </authorList>
    </citation>
    <scope>NUCLEOTIDE SEQUENCE</scope>
    <source>
        <tissue evidence="4">Venom_gland</tissue>
    </source>
</reference>
<dbReference type="InterPro" id="IPR043128">
    <property type="entry name" value="Rev_trsase/Diguanyl_cyclase"/>
</dbReference>
<name>A0A2D4LBJ6_9SAUR</name>
<proteinExistence type="inferred from homology"/>
<evidence type="ECO:0000313" key="4">
    <source>
        <dbReference type="EMBL" id="LAB18280.1"/>
    </source>
</evidence>
<comment type="similarity">
    <text evidence="1">Belongs to the beta type-B retroviral polymerase family. HERV class-II K(HML-2) pol subfamily.</text>
</comment>
<protein>
    <recommendedName>
        <fullName evidence="2">ribonuclease H</fullName>
        <ecNumber evidence="2">3.1.26.4</ecNumber>
    </recommendedName>
</protein>
<dbReference type="EC" id="3.1.26.4" evidence="2"/>
<dbReference type="PANTHER" id="PTHR33050">
    <property type="entry name" value="REVERSE TRANSCRIPTASE DOMAIN-CONTAINING PROTEIN"/>
    <property type="match status" value="1"/>
</dbReference>
<evidence type="ECO:0000259" key="3">
    <source>
        <dbReference type="PROSITE" id="PS50878"/>
    </source>
</evidence>
<dbReference type="GO" id="GO:0004523">
    <property type="term" value="F:RNA-DNA hybrid ribonuclease activity"/>
    <property type="evidence" value="ECO:0007669"/>
    <property type="project" value="UniProtKB-EC"/>
</dbReference>
<dbReference type="EMBL" id="IACM01004947">
    <property type="protein sequence ID" value="LAB18280.1"/>
    <property type="molecule type" value="Transcribed_RNA"/>
</dbReference>
<dbReference type="PROSITE" id="PS50878">
    <property type="entry name" value="RT_POL"/>
    <property type="match status" value="1"/>
</dbReference>
<dbReference type="SUPFAM" id="SSF56672">
    <property type="entry name" value="DNA/RNA polymerases"/>
    <property type="match status" value="1"/>
</dbReference>
<evidence type="ECO:0000256" key="1">
    <source>
        <dbReference type="ARBA" id="ARBA00010879"/>
    </source>
</evidence>
<reference evidence="4" key="1">
    <citation type="submission" date="2017-07" db="EMBL/GenBank/DDBJ databases">
        <authorList>
            <person name="Mikheyev A."/>
            <person name="Grau M."/>
        </authorList>
    </citation>
    <scope>NUCLEOTIDE SEQUENCE</scope>
    <source>
        <tissue evidence="4">Venom_gland</tissue>
    </source>
</reference>
<dbReference type="PANTHER" id="PTHR33050:SF7">
    <property type="entry name" value="RIBONUCLEASE H"/>
    <property type="match status" value="1"/>
</dbReference>
<dbReference type="CDD" id="cd03714">
    <property type="entry name" value="RT_DIRS1"/>
    <property type="match status" value="1"/>
</dbReference>
<feature type="domain" description="Reverse transcriptase" evidence="3">
    <location>
        <begin position="1"/>
        <end position="137"/>
    </location>
</feature>
<dbReference type="InterPro" id="IPR000477">
    <property type="entry name" value="RT_dom"/>
</dbReference>
<dbReference type="Pfam" id="PF00078">
    <property type="entry name" value="RVT_1"/>
    <property type="match status" value="1"/>
</dbReference>
<sequence length="303" mass="34641">MTTLQSILLGIRKQDVLTSIDLTAAYLHIQLRPSHTKFLRFCCDNMHFEYIALPFGLVSAPRAFTKVLAALAGHLRDRPIRLQCYLDDTLILLSSASQAELDTKFTIQKLQSHGFSINWGKSQLEPSTRLAHLGAIIDTNQMRVFLSPERQNSIRHLVHEIRTIKRVPLSQLSKLLGKLISCISIVPWACLHSRTLQVYLLPFQRSGRDTSNSRVLVPPRVLRSLRWWQTQSINRGCLIKEPSRYIVMTDASLFGWGAHYLHHTIQGCWSGPEQVLTINLLELYLALRKFLPLICVTERFFGC</sequence>
<dbReference type="Gene3D" id="3.30.70.270">
    <property type="match status" value="1"/>
</dbReference>
<dbReference type="Gene3D" id="3.10.10.10">
    <property type="entry name" value="HIV Type 1 Reverse Transcriptase, subunit A, domain 1"/>
    <property type="match status" value="1"/>
</dbReference>
<accession>A0A2D4LBJ6</accession>
<dbReference type="InterPro" id="IPR052055">
    <property type="entry name" value="Hepadnavirus_pol/RT"/>
</dbReference>
<organism evidence="4">
    <name type="scientific">Micrurus spixii</name>
    <name type="common">Amazon coral snake</name>
    <dbReference type="NCBI Taxonomy" id="129469"/>
    <lineage>
        <taxon>Eukaryota</taxon>
        <taxon>Metazoa</taxon>
        <taxon>Chordata</taxon>
        <taxon>Craniata</taxon>
        <taxon>Vertebrata</taxon>
        <taxon>Euteleostomi</taxon>
        <taxon>Lepidosauria</taxon>
        <taxon>Squamata</taxon>
        <taxon>Bifurcata</taxon>
        <taxon>Unidentata</taxon>
        <taxon>Episquamata</taxon>
        <taxon>Toxicofera</taxon>
        <taxon>Serpentes</taxon>
        <taxon>Colubroidea</taxon>
        <taxon>Elapidae</taxon>
        <taxon>Elapinae</taxon>
        <taxon>Micrurus</taxon>
    </lineage>
</organism>